<dbReference type="InterPro" id="IPR029058">
    <property type="entry name" value="AB_hydrolase_fold"/>
</dbReference>
<dbReference type="EMBL" id="CP087830">
    <property type="protein sequence ID" value="UZA03734.1"/>
    <property type="molecule type" value="Genomic_DNA"/>
</dbReference>
<keyword evidence="2" id="KW-0472">Membrane</keyword>
<dbReference type="GeneID" id="77189468"/>
<feature type="transmembrane region" description="Helical" evidence="2">
    <location>
        <begin position="12"/>
        <end position="31"/>
    </location>
</feature>
<reference evidence="6 9" key="2">
    <citation type="journal article" date="2022" name="BMC Microbiol.">
        <title>Whole genome sequencing of Moraxella bovis strains from North America reveals two genotypes with different genetic determinants.</title>
        <authorList>
            <person name="Wynn E.L."/>
            <person name="Hille M.M."/>
            <person name="Loy J.D."/>
            <person name="Schuller G."/>
            <person name="Kuhn K.L."/>
            <person name="Dickey A.M."/>
            <person name="Bono J.L."/>
            <person name="Clawson M.L."/>
        </authorList>
    </citation>
    <scope>NUCLEOTIDE SEQUENCE [LARGE SCALE GENOMIC DNA]</scope>
    <source>
        <strain evidence="6">SAM102599</strain>
        <strain evidence="7 9">SAM57978</strain>
    </source>
</reference>
<accession>A0A1T0A8Y6</accession>
<dbReference type="Pfam" id="PF00561">
    <property type="entry name" value="Abhydrolase_1"/>
    <property type="match status" value="1"/>
</dbReference>
<keyword evidence="2" id="KW-0812">Transmembrane</keyword>
<evidence type="ECO:0000256" key="1">
    <source>
        <dbReference type="ARBA" id="ARBA00021843"/>
    </source>
</evidence>
<sequence>MTLKLLKSFLKYITIFIIALIAILLCFYLYLISGSTKQGDITWHSCYRPAYWSWFSLPPSVRLQCATVNVPVDYTKPYGKTFAIPLTRLPTKGSPIGELLLLNGGPGGHSLDMSMTLFDDYGQTVKDNFNVLGYAPRGVAPSAPAIDCGGVDETDEQGNTSAKAYMDACIQHTGADILPFISSKEVVKDLDSIRTQLGVDVWSMVGYSYGTKLVAKYAEHYPTHLRAGVADGVVDTSESLFTILKNQYKGSQIAFDAFIKSCQDTCIFDNSQDPNTAFINKLADISAKNLTDKNGDTIDSQSILAIINENINDSAYWADMMTMLGELDRGETGEFNTQLRLSEFGEKGFSKDALSLVNCADSAPKLSRDDYIKQAKIIDSEVRYDDIKERSDDDYLDACYYWQWQATDDLNENLITNDTPNLLFVAQKYDLATPLANAVNMAKRFDDTLIYTPYHGHTVSLSGMNACVDGYVVQYLLDPKIQFDKKVILCE</sequence>
<dbReference type="InterPro" id="IPR000073">
    <property type="entry name" value="AB_hydrolase_1"/>
</dbReference>
<evidence type="ECO:0000313" key="10">
    <source>
        <dbReference type="Proteomes" id="UP001163632"/>
    </source>
</evidence>
<evidence type="ECO:0000259" key="4">
    <source>
        <dbReference type="Pfam" id="PF08386"/>
    </source>
</evidence>
<dbReference type="GO" id="GO:0004177">
    <property type="term" value="F:aminopeptidase activity"/>
    <property type="evidence" value="ECO:0007669"/>
    <property type="project" value="UniProtKB-KW"/>
</dbReference>
<dbReference type="Proteomes" id="UP001163632">
    <property type="component" value="Chromosome"/>
</dbReference>
<evidence type="ECO:0000259" key="3">
    <source>
        <dbReference type="Pfam" id="PF00561"/>
    </source>
</evidence>
<dbReference type="SUPFAM" id="SSF53474">
    <property type="entry name" value="alpha/beta-Hydrolases"/>
    <property type="match status" value="1"/>
</dbReference>
<feature type="domain" description="Peptidase S33 tripeptidyl aminopeptidase-like C-terminal" evidence="4">
    <location>
        <begin position="397"/>
        <end position="482"/>
    </location>
</feature>
<keyword evidence="5" id="KW-0031">Aminopeptidase</keyword>
<evidence type="ECO:0000313" key="8">
    <source>
        <dbReference type="Proteomes" id="UP000254133"/>
    </source>
</evidence>
<dbReference type="Proteomes" id="UP000254133">
    <property type="component" value="Unassembled WGS sequence"/>
</dbReference>
<dbReference type="Proteomes" id="UP001163283">
    <property type="component" value="Chromosome"/>
</dbReference>
<dbReference type="InterPro" id="IPR013595">
    <property type="entry name" value="Pept_S33_TAP-like_C"/>
</dbReference>
<dbReference type="EMBL" id="CP087781">
    <property type="protein sequence ID" value="UZA52205.1"/>
    <property type="molecule type" value="Genomic_DNA"/>
</dbReference>
<dbReference type="GO" id="GO:0005737">
    <property type="term" value="C:cytoplasm"/>
    <property type="evidence" value="ECO:0007669"/>
    <property type="project" value="InterPro"/>
</dbReference>
<name>A0A1T0A8Y6_MORBO</name>
<evidence type="ECO:0000313" key="7">
    <source>
        <dbReference type="EMBL" id="UZA52205.1"/>
    </source>
</evidence>
<dbReference type="STRING" id="476.B0182_02200"/>
<reference evidence="5 8" key="1">
    <citation type="submission" date="2018-06" db="EMBL/GenBank/DDBJ databases">
        <authorList>
            <consortium name="Pathogen Informatics"/>
            <person name="Doyle S."/>
        </authorList>
    </citation>
    <scope>NUCLEOTIDE SEQUENCE [LARGE SCALE GENOMIC DNA]</scope>
    <source>
        <strain evidence="5 8">NCTC9426</strain>
    </source>
</reference>
<feature type="domain" description="AB hydrolase-1" evidence="3">
    <location>
        <begin position="99"/>
        <end position="250"/>
    </location>
</feature>
<dbReference type="Pfam" id="PF08386">
    <property type="entry name" value="Abhydrolase_4"/>
    <property type="match status" value="1"/>
</dbReference>
<gene>
    <name evidence="5" type="primary">tap</name>
    <name evidence="6" type="ORF">LP092_02955</name>
    <name evidence="7" type="ORF">LP129_03355</name>
    <name evidence="5" type="ORF">NCTC9426_00137</name>
</gene>
<evidence type="ECO:0000313" key="6">
    <source>
        <dbReference type="EMBL" id="UZA03734.1"/>
    </source>
</evidence>
<dbReference type="EMBL" id="UGPZ01000002">
    <property type="protein sequence ID" value="STY90131.1"/>
    <property type="molecule type" value="Genomic_DNA"/>
</dbReference>
<dbReference type="InterPro" id="IPR005944">
    <property type="entry name" value="Pro_iminopeptidase"/>
</dbReference>
<evidence type="ECO:0000313" key="5">
    <source>
        <dbReference type="EMBL" id="STY90131.1"/>
    </source>
</evidence>
<dbReference type="KEGG" id="mboi:DQF64_03000"/>
<keyword evidence="2" id="KW-1133">Transmembrane helix</keyword>
<evidence type="ECO:0000313" key="9">
    <source>
        <dbReference type="Proteomes" id="UP001163283"/>
    </source>
</evidence>
<dbReference type="AlphaFoldDB" id="A0A1T0A8Y6"/>
<keyword evidence="10" id="KW-1185">Reference proteome</keyword>
<keyword evidence="5" id="KW-0645">Protease</keyword>
<evidence type="ECO:0000256" key="2">
    <source>
        <dbReference type="SAM" id="Phobius"/>
    </source>
</evidence>
<proteinExistence type="predicted"/>
<dbReference type="RefSeq" id="WP_078273381.1">
    <property type="nucleotide sequence ID" value="NZ_CP030241.1"/>
</dbReference>
<dbReference type="GO" id="GO:0006508">
    <property type="term" value="P:proteolysis"/>
    <property type="evidence" value="ECO:0007669"/>
    <property type="project" value="InterPro"/>
</dbReference>
<keyword evidence="5" id="KW-0378">Hydrolase</keyword>
<dbReference type="Gene3D" id="3.40.50.1820">
    <property type="entry name" value="alpha/beta hydrolase"/>
    <property type="match status" value="1"/>
</dbReference>
<organism evidence="5 8">
    <name type="scientific">Moraxella bovis</name>
    <dbReference type="NCBI Taxonomy" id="476"/>
    <lineage>
        <taxon>Bacteria</taxon>
        <taxon>Pseudomonadati</taxon>
        <taxon>Pseudomonadota</taxon>
        <taxon>Gammaproteobacteria</taxon>
        <taxon>Moraxellales</taxon>
        <taxon>Moraxellaceae</taxon>
        <taxon>Moraxella</taxon>
    </lineage>
</organism>
<dbReference type="PANTHER" id="PTHR43722:SF1">
    <property type="entry name" value="PROLINE IMINOPEPTIDASE"/>
    <property type="match status" value="1"/>
</dbReference>
<protein>
    <recommendedName>
        <fullName evidence="1">Proline iminopeptidase</fullName>
    </recommendedName>
</protein>
<dbReference type="PANTHER" id="PTHR43722">
    <property type="entry name" value="PROLINE IMINOPEPTIDASE"/>
    <property type="match status" value="1"/>
</dbReference>